<evidence type="ECO:0000256" key="2">
    <source>
        <dbReference type="ARBA" id="ARBA00022553"/>
    </source>
</evidence>
<dbReference type="InterPro" id="IPR007219">
    <property type="entry name" value="XnlR_reg_dom"/>
</dbReference>
<protein>
    <recommendedName>
        <fullName evidence="13">Zn(2)-C6 fungal-type domain-containing protein</fullName>
    </recommendedName>
</protein>
<gene>
    <name evidence="11" type="ORF">CDV56_106067</name>
</gene>
<dbReference type="PROSITE" id="PS50075">
    <property type="entry name" value="CARRIER"/>
    <property type="match status" value="1"/>
</dbReference>
<accession>A0A397GR56</accession>
<dbReference type="InterPro" id="IPR051127">
    <property type="entry name" value="Fungal_SecMet_Regulators"/>
</dbReference>
<name>A0A397GR56_ASPTH</name>
<dbReference type="InterPro" id="IPR020806">
    <property type="entry name" value="PKS_PP-bd"/>
</dbReference>
<dbReference type="Pfam" id="PF23562">
    <property type="entry name" value="AMP-binding_C_3"/>
    <property type="match status" value="1"/>
</dbReference>
<dbReference type="Pfam" id="PF04082">
    <property type="entry name" value="Fungal_trans"/>
    <property type="match status" value="1"/>
</dbReference>
<evidence type="ECO:0000256" key="7">
    <source>
        <dbReference type="ARBA" id="ARBA00023242"/>
    </source>
</evidence>
<dbReference type="PANTHER" id="PTHR47424">
    <property type="entry name" value="REGULATORY PROTEIN GAL4"/>
    <property type="match status" value="1"/>
</dbReference>
<dbReference type="SMART" id="SM00066">
    <property type="entry name" value="GAL4"/>
    <property type="match status" value="1"/>
</dbReference>
<sequence length="2048" mass="226934">MTSNALSGIPVGRFSSSLEMTSLTKQKEEELAVLRTQQPRKKRNKVALACEECRERKVRCDGVQPVCGTCSRRYHGQKLCNYGNDIPKAAVDRHYIRTLHDRIRHLENICQVRRSHMTSQQELEPSGSDQRAYFPRWDAESRHTTDDPMQVSVPSVQEGRAAPEVVAEAAAGPQANPDFLTTKRAAETQDGHENPVNAMGTGYIGYRRVVTDNEGYFGKSSAASFFNQVREVFYRCTGKNPGQFCPRSLRSQPRKEGPSVCLAFDAESAGDYSLPPRAIADKLLDLYHRRVYGLYPFIHWETLMNGYKRLWTAEPAPYDDSHAIGLGAPDCPQPVFYSALNMMFALGLQFSDDPFEQREAMSKLFFRRSNRLCHIDILDRGSLAIVQTLLIMAQYLQSTNLPNRCWNVVGLACRIAQGLGMHLPEGDEMRSELVLEIRRRTWHECVLLDTVLSTTLGRPATISYQYTVPLPRPIDDECLTQRGADAAQLSRGFAKSSFFIQALKLNAILSDVLSKAYNPIDTAQERTDDLDERAWSQLTQTIIDIDVKLAKFERELPAPFRWSEVPPGALEPENLVQLQRNVLGERFFLIRVLLYRPVLIRLCDIELASIGSSRTPTRGMEPGLDFISRFKRQCSAACIESARSLICLVNVTASALSTGAGAWWYNLYYTFTSAMVLVLCDLCPSIRDMLDREGLDRAWQQCQDILALMKRSTTALESFKVLQKMRTSIRADQSGMNAADINRSSAPGPIGRGNQESVNLNTSSMSCEPTADLNDGVDLGFEEAGWTNMLWEDFWTFASGQPLTWDARDPGRTSAPTLLNFGPGPSNNNLTSFGPGLGLYPMYTLQLANVVRRSSTIATFNNGRPHNQTMGQRQEDNGSQPQLNGLQSNGHPSQESCWTIDELLRTKAAGDPDQQVVFYPKAGIDYIGYTASQLDTFAFRAATEYLPEIKARQSSNEAPTVVALLGVSNLDYIVTLLAISKLGHTILLLSPRLTKEAYTRLLQDTGAKFVVCQPEHREKVEDIPGTTIIPISTQDGYGNPTPTQESTNLTPGLDLTVESTNPIWIFHSSGSTGLPKPVPLTQRGALANYQRNIEKLTLRCFSTLPLFHTHGMGSLFRAIITGRPVYFYNVSLPLTKDYLIESLERHHFELFSVVPYALKLLSEPSKGIELLKKLQLVTFGGSPCPDSLGNMLAEAGVHLVSVYGMSETGPLMMSTRPRSDKTWNYLRPTAEAKPYLTFEPREKGTYELVCLPGLPSKSMSNRDDGSYATKDLFVKHPSLEAWKYCGRNDDIVVLENGEKVNPVDIEGAVTRHELVNAAVVFGTGKPYPGMLVIPSSAAGDIAAKNLLDLVWPTIEAAQVMTPDYAKMSRDMVIILPPNTPYPKTDKDSVIRKRFYVRFSKEIDDYYSTETAGTVVSLNKDEILSLVRTGAEAILSPRQVSDDADFFALGMNSLQAAQLRNFILKKVGGPALGLNVVFEHPSVRSLAEYMSSDSQDPQSASLPDNNKINQMIEKYSQFAQHQPRPRTSESQGQYAVLTGSTGSLGAHLLRTLILDPQVRMGYCLVRAASVTDARHRVFRSLHTRKLYFNIPSAVRKKIVCVPTDFSSPSLGLSPELYDRIVRQLTVVYHCAWAVNFNLRLESLERDCIAGVKNLIDLCLSAHGPHPATFSFLSSIGTVLRAKDKTVPESLPTSPSNSQPTGYALSKFVAEHVCMNAAARVGIPVYINRIGQIVGDTVYGIWNSSEAIPLLMQSATTIHSLPSFDEMVRWLPVDVVAKIVMEITTSGAASGVFNIVNPHGVSWTHDIVPYLRQAGLDFELVDPPTWLKRLQEASNPEKNPPVKLFEYFKRQFSNVEPRRAVVFETEKSLRWSRTFAATQAPDQVLVAKMVQQFIVTAWTSSKAKAPCRSVVAFSGSVPSSLGGAELDALELVVTLISMQLGIPVLDSKSAGFGPEINGTGHLDLHGDKGPEHGPILTIVDRDHIRDLSSGRTRFLVLPNPTESSSATEGNMGDETIDIIPLTATKSSKDLVEEATFWIRDFLEQGKSAAV</sequence>
<dbReference type="GO" id="GO:0005634">
    <property type="term" value="C:nucleus"/>
    <property type="evidence" value="ECO:0007669"/>
    <property type="project" value="TreeGrafter"/>
</dbReference>
<dbReference type="Gene3D" id="4.10.240.10">
    <property type="entry name" value="Zn(2)-C6 fungal-type DNA-binding domain"/>
    <property type="match status" value="1"/>
</dbReference>
<evidence type="ECO:0008006" key="13">
    <source>
        <dbReference type="Google" id="ProtNLM"/>
    </source>
</evidence>
<dbReference type="GO" id="GO:0031177">
    <property type="term" value="F:phosphopantetheine binding"/>
    <property type="evidence" value="ECO:0007669"/>
    <property type="project" value="InterPro"/>
</dbReference>
<dbReference type="Pfam" id="PF00550">
    <property type="entry name" value="PP-binding"/>
    <property type="match status" value="1"/>
</dbReference>
<dbReference type="GO" id="GO:0000981">
    <property type="term" value="F:DNA-binding transcription factor activity, RNA polymerase II-specific"/>
    <property type="evidence" value="ECO:0007669"/>
    <property type="project" value="InterPro"/>
</dbReference>
<keyword evidence="1" id="KW-0596">Phosphopantetheine</keyword>
<dbReference type="SMART" id="SM00906">
    <property type="entry name" value="Fungal_trans"/>
    <property type="match status" value="1"/>
</dbReference>
<dbReference type="SUPFAM" id="SSF56801">
    <property type="entry name" value="Acetyl-CoA synthetase-like"/>
    <property type="match status" value="1"/>
</dbReference>
<keyword evidence="2" id="KW-0597">Phosphoprotein</keyword>
<dbReference type="GO" id="GO:0000978">
    <property type="term" value="F:RNA polymerase II cis-regulatory region sequence-specific DNA binding"/>
    <property type="evidence" value="ECO:0007669"/>
    <property type="project" value="TreeGrafter"/>
</dbReference>
<keyword evidence="4" id="KW-0805">Transcription regulation</keyword>
<dbReference type="Gene3D" id="3.40.50.12780">
    <property type="entry name" value="N-terminal domain of ligase-like"/>
    <property type="match status" value="1"/>
</dbReference>
<comment type="caution">
    <text evidence="11">The sequence shown here is derived from an EMBL/GenBank/DDBJ whole genome shotgun (WGS) entry which is preliminary data.</text>
</comment>
<dbReference type="Pfam" id="PF07993">
    <property type="entry name" value="NAD_binding_4"/>
    <property type="match status" value="1"/>
</dbReference>
<proteinExistence type="predicted"/>
<dbReference type="SUPFAM" id="SSF51735">
    <property type="entry name" value="NAD(P)-binding Rossmann-fold domains"/>
    <property type="match status" value="1"/>
</dbReference>
<dbReference type="SMART" id="SM00823">
    <property type="entry name" value="PKS_PP"/>
    <property type="match status" value="1"/>
</dbReference>
<keyword evidence="7" id="KW-0539">Nucleus</keyword>
<dbReference type="InterPro" id="IPR001138">
    <property type="entry name" value="Zn2Cys6_DnaBD"/>
</dbReference>
<evidence type="ECO:0000256" key="6">
    <source>
        <dbReference type="ARBA" id="ARBA00023163"/>
    </source>
</evidence>
<dbReference type="OrthoDB" id="429813at2759"/>
<dbReference type="GO" id="GO:0000435">
    <property type="term" value="P:positive regulation of transcription from RNA polymerase II promoter by galactose"/>
    <property type="evidence" value="ECO:0007669"/>
    <property type="project" value="TreeGrafter"/>
</dbReference>
<keyword evidence="3" id="KW-0479">Metal-binding</keyword>
<feature type="domain" description="Zn(2)-C6 fungal-type" evidence="9">
    <location>
        <begin position="49"/>
        <end position="82"/>
    </location>
</feature>
<evidence type="ECO:0000313" key="11">
    <source>
        <dbReference type="EMBL" id="RHZ50520.1"/>
    </source>
</evidence>
<organism evidence="11 12">
    <name type="scientific">Aspergillus thermomutatus</name>
    <name type="common">Neosartorya pseudofischeri</name>
    <dbReference type="NCBI Taxonomy" id="41047"/>
    <lineage>
        <taxon>Eukaryota</taxon>
        <taxon>Fungi</taxon>
        <taxon>Dikarya</taxon>
        <taxon>Ascomycota</taxon>
        <taxon>Pezizomycotina</taxon>
        <taxon>Eurotiomycetes</taxon>
        <taxon>Eurotiomycetidae</taxon>
        <taxon>Eurotiales</taxon>
        <taxon>Aspergillaceae</taxon>
        <taxon>Aspergillus</taxon>
        <taxon>Aspergillus subgen. Fumigati</taxon>
    </lineage>
</organism>
<dbReference type="STRING" id="41047.A0A397GR56"/>
<dbReference type="InterPro" id="IPR020845">
    <property type="entry name" value="AMP-binding_CS"/>
</dbReference>
<evidence type="ECO:0000259" key="9">
    <source>
        <dbReference type="PROSITE" id="PS50048"/>
    </source>
</evidence>
<dbReference type="SUPFAM" id="SSF57701">
    <property type="entry name" value="Zn2/Cys6 DNA-binding domain"/>
    <property type="match status" value="1"/>
</dbReference>
<dbReference type="RefSeq" id="XP_026612762.1">
    <property type="nucleotide sequence ID" value="XM_026759686.1"/>
</dbReference>
<dbReference type="InterPro" id="IPR000873">
    <property type="entry name" value="AMP-dep_synth/lig_dom"/>
</dbReference>
<dbReference type="PROSITE" id="PS50048">
    <property type="entry name" value="ZN2_CY6_FUNGAL_2"/>
    <property type="match status" value="1"/>
</dbReference>
<dbReference type="InterPro" id="IPR036736">
    <property type="entry name" value="ACP-like_sf"/>
</dbReference>
<dbReference type="Pfam" id="PF00501">
    <property type="entry name" value="AMP-binding"/>
    <property type="match status" value="1"/>
</dbReference>
<dbReference type="GeneID" id="38128041"/>
<evidence type="ECO:0000256" key="1">
    <source>
        <dbReference type="ARBA" id="ARBA00022450"/>
    </source>
</evidence>
<dbReference type="PROSITE" id="PS00455">
    <property type="entry name" value="AMP_BINDING"/>
    <property type="match status" value="1"/>
</dbReference>
<evidence type="ECO:0000256" key="3">
    <source>
        <dbReference type="ARBA" id="ARBA00022723"/>
    </source>
</evidence>
<dbReference type="VEuPathDB" id="FungiDB:CDV56_106067"/>
<dbReference type="Proteomes" id="UP000215305">
    <property type="component" value="Unassembled WGS sequence"/>
</dbReference>
<dbReference type="PROSITE" id="PS00012">
    <property type="entry name" value="PHOSPHOPANTETHEINE"/>
    <property type="match status" value="1"/>
</dbReference>
<evidence type="ECO:0000256" key="5">
    <source>
        <dbReference type="ARBA" id="ARBA00023125"/>
    </source>
</evidence>
<keyword evidence="6" id="KW-0804">Transcription</keyword>
<dbReference type="InterPro" id="IPR013120">
    <property type="entry name" value="FAR_NAD-bd"/>
</dbReference>
<dbReference type="Gene3D" id="3.40.50.720">
    <property type="entry name" value="NAD(P)-binding Rossmann-like Domain"/>
    <property type="match status" value="1"/>
</dbReference>
<dbReference type="InterPro" id="IPR036864">
    <property type="entry name" value="Zn2-C6_fun-type_DNA-bd_sf"/>
</dbReference>
<dbReference type="GO" id="GO:0008270">
    <property type="term" value="F:zinc ion binding"/>
    <property type="evidence" value="ECO:0007669"/>
    <property type="project" value="InterPro"/>
</dbReference>
<dbReference type="SUPFAM" id="SSF47336">
    <property type="entry name" value="ACP-like"/>
    <property type="match status" value="1"/>
</dbReference>
<evidence type="ECO:0000259" key="10">
    <source>
        <dbReference type="PROSITE" id="PS50075"/>
    </source>
</evidence>
<keyword evidence="5" id="KW-0238">DNA-binding</keyword>
<dbReference type="InterPro" id="IPR006162">
    <property type="entry name" value="Ppantetheine_attach_site"/>
</dbReference>
<evidence type="ECO:0000256" key="8">
    <source>
        <dbReference type="SAM" id="MobiDB-lite"/>
    </source>
</evidence>
<reference evidence="11" key="1">
    <citation type="submission" date="2018-08" db="EMBL/GenBank/DDBJ databases">
        <title>Draft genome sequence of azole-resistant Aspergillus thermomutatus (Neosartorya pseudofischeri) strain HMR AF 39, isolated from a human nasal aspirate.</title>
        <authorList>
            <person name="Parent-Michaud M."/>
            <person name="Dufresne P.J."/>
            <person name="Fournier E."/>
            <person name="Martineau C."/>
            <person name="Moreira S."/>
            <person name="Perkins V."/>
            <person name="De Repentigny L."/>
            <person name="Dufresne S.F."/>
        </authorList>
    </citation>
    <scope>NUCLEOTIDE SEQUENCE [LARGE SCALE GENOMIC DNA]</scope>
    <source>
        <strain evidence="11">HMR AF 39</strain>
    </source>
</reference>
<dbReference type="EMBL" id="NKHU02000159">
    <property type="protein sequence ID" value="RHZ50520.1"/>
    <property type="molecule type" value="Genomic_DNA"/>
</dbReference>
<feature type="domain" description="Carrier" evidence="10">
    <location>
        <begin position="1416"/>
        <end position="1493"/>
    </location>
</feature>
<evidence type="ECO:0000256" key="4">
    <source>
        <dbReference type="ARBA" id="ARBA00023015"/>
    </source>
</evidence>
<dbReference type="PANTHER" id="PTHR47424:SF3">
    <property type="entry name" value="REGULATORY PROTEIN GAL4"/>
    <property type="match status" value="1"/>
</dbReference>
<evidence type="ECO:0000313" key="12">
    <source>
        <dbReference type="Proteomes" id="UP000215305"/>
    </source>
</evidence>
<dbReference type="GO" id="GO:0006351">
    <property type="term" value="P:DNA-templated transcription"/>
    <property type="evidence" value="ECO:0007669"/>
    <property type="project" value="InterPro"/>
</dbReference>
<keyword evidence="12" id="KW-1185">Reference proteome</keyword>
<dbReference type="InterPro" id="IPR009081">
    <property type="entry name" value="PP-bd_ACP"/>
</dbReference>
<dbReference type="CDD" id="cd00067">
    <property type="entry name" value="GAL4"/>
    <property type="match status" value="1"/>
</dbReference>
<dbReference type="InterPro" id="IPR042099">
    <property type="entry name" value="ANL_N_sf"/>
</dbReference>
<feature type="region of interest" description="Disordered" evidence="8">
    <location>
        <begin position="859"/>
        <end position="894"/>
    </location>
</feature>
<dbReference type="InterPro" id="IPR036291">
    <property type="entry name" value="NAD(P)-bd_dom_sf"/>
</dbReference>
<dbReference type="Pfam" id="PF00172">
    <property type="entry name" value="Zn_clus"/>
    <property type="match status" value="1"/>
</dbReference>
<dbReference type="CDD" id="cd12148">
    <property type="entry name" value="fungal_TF_MHR"/>
    <property type="match status" value="1"/>
</dbReference>
<dbReference type="Gene3D" id="1.10.1200.10">
    <property type="entry name" value="ACP-like"/>
    <property type="match status" value="1"/>
</dbReference>